<dbReference type="Gene3D" id="3.30.70.260">
    <property type="match status" value="1"/>
</dbReference>
<dbReference type="InterPro" id="IPR007454">
    <property type="entry name" value="UPF0250_YbeD-like"/>
</dbReference>
<dbReference type="PANTHER" id="PTHR38036:SF1">
    <property type="entry name" value="UPF0250 PROTEIN YBED"/>
    <property type="match status" value="1"/>
</dbReference>
<dbReference type="PANTHER" id="PTHR38036">
    <property type="entry name" value="UPF0250 PROTEIN YBED"/>
    <property type="match status" value="1"/>
</dbReference>
<evidence type="ECO:0008006" key="3">
    <source>
        <dbReference type="Google" id="ProtNLM"/>
    </source>
</evidence>
<proteinExistence type="inferred from homology"/>
<dbReference type="AlphaFoldDB" id="A0A3B1C7S3"/>
<evidence type="ECO:0000313" key="2">
    <source>
        <dbReference type="EMBL" id="VAX14695.1"/>
    </source>
</evidence>
<dbReference type="SUPFAM" id="SSF117991">
    <property type="entry name" value="YbeD/HP0495-like"/>
    <property type="match status" value="1"/>
</dbReference>
<dbReference type="EMBL" id="UOFZ01000192">
    <property type="protein sequence ID" value="VAX14695.1"/>
    <property type="molecule type" value="Genomic_DNA"/>
</dbReference>
<sequence length="88" mass="10062">MDTEDTPFEFPCEFPLKVMGRHDIEFENHVRDIVSRHIGQAEILESKSRPSTKGNFLSVTLVIQAQSKQQLDRIYIDLNASDAVLMTL</sequence>
<gene>
    <name evidence="2" type="ORF">MNBD_GAMMA24-1889</name>
</gene>
<organism evidence="2">
    <name type="scientific">hydrothermal vent metagenome</name>
    <dbReference type="NCBI Taxonomy" id="652676"/>
    <lineage>
        <taxon>unclassified sequences</taxon>
        <taxon>metagenomes</taxon>
        <taxon>ecological metagenomes</taxon>
    </lineage>
</organism>
<dbReference type="HAMAP" id="MF_00659">
    <property type="entry name" value="UPF0250"/>
    <property type="match status" value="1"/>
</dbReference>
<dbReference type="InterPro" id="IPR027471">
    <property type="entry name" value="YbeD-like_sf"/>
</dbReference>
<dbReference type="Pfam" id="PF04359">
    <property type="entry name" value="DUF493"/>
    <property type="match status" value="1"/>
</dbReference>
<protein>
    <recommendedName>
        <fullName evidence="3">Proposed lipoate regulatory protein YbeD</fullName>
    </recommendedName>
</protein>
<name>A0A3B1C7S3_9ZZZZ</name>
<reference evidence="2" key="1">
    <citation type="submission" date="2018-06" db="EMBL/GenBank/DDBJ databases">
        <authorList>
            <person name="Zhirakovskaya E."/>
        </authorList>
    </citation>
    <scope>NUCLEOTIDE SEQUENCE</scope>
</reference>
<dbReference type="GO" id="GO:0005829">
    <property type="term" value="C:cytosol"/>
    <property type="evidence" value="ECO:0007669"/>
    <property type="project" value="TreeGrafter"/>
</dbReference>
<accession>A0A3B1C7S3</accession>
<comment type="similarity">
    <text evidence="1">Belongs to the UPF0250 family.</text>
</comment>
<evidence type="ECO:0000256" key="1">
    <source>
        <dbReference type="ARBA" id="ARBA00008460"/>
    </source>
</evidence>